<reference evidence="2" key="1">
    <citation type="journal article" date="2023" name="BMC Genomics">
        <title>Chromosome-level genome assemblies of Cutaneotrichosporon spp. (Trichosporonales, Basidiomycota) reveal imbalanced evolution between nucleotide sequences and chromosome synteny.</title>
        <authorList>
            <person name="Kobayashi Y."/>
            <person name="Kayamori A."/>
            <person name="Aoki K."/>
            <person name="Shiwa Y."/>
            <person name="Matsutani M."/>
            <person name="Fujita N."/>
            <person name="Sugita T."/>
            <person name="Iwasaki W."/>
            <person name="Tanaka N."/>
            <person name="Takashima M."/>
        </authorList>
    </citation>
    <scope>NUCLEOTIDE SEQUENCE</scope>
    <source>
        <strain evidence="2">HIS016</strain>
    </source>
</reference>
<organism evidence="2 3">
    <name type="scientific">Cutaneotrichosporon spelunceum</name>
    <dbReference type="NCBI Taxonomy" id="1672016"/>
    <lineage>
        <taxon>Eukaryota</taxon>
        <taxon>Fungi</taxon>
        <taxon>Dikarya</taxon>
        <taxon>Basidiomycota</taxon>
        <taxon>Agaricomycotina</taxon>
        <taxon>Tremellomycetes</taxon>
        <taxon>Trichosporonales</taxon>
        <taxon>Trichosporonaceae</taxon>
        <taxon>Cutaneotrichosporon</taxon>
    </lineage>
</organism>
<evidence type="ECO:0000313" key="3">
    <source>
        <dbReference type="Proteomes" id="UP001222932"/>
    </source>
</evidence>
<dbReference type="Proteomes" id="UP001222932">
    <property type="component" value="Unassembled WGS sequence"/>
</dbReference>
<comment type="caution">
    <text evidence="2">The sequence shown here is derived from an EMBL/GenBank/DDBJ whole genome shotgun (WGS) entry which is preliminary data.</text>
</comment>
<keyword evidence="3" id="KW-1185">Reference proteome</keyword>
<sequence length="151" mass="16456">MRSLLHLITLTVLVTLGMFGSCPDQKCRQAQCLQKCNPQSATCAWFYSCVDGYCQCPIGQTLCYRQIAWFECADLNTYPGHCGACWNRCDTGFACVNGKCTSQCNGNQKVCGNMCVNILNDNNNCGQCVKKCHVGSNCCSVGKNCVGGECR</sequence>
<dbReference type="AlphaFoldDB" id="A0AAD3TXN7"/>
<dbReference type="EMBL" id="BTCM01000006">
    <property type="protein sequence ID" value="GMK58653.1"/>
    <property type="molecule type" value="Genomic_DNA"/>
</dbReference>
<keyword evidence="1" id="KW-0732">Signal</keyword>
<reference evidence="2" key="2">
    <citation type="submission" date="2023-06" db="EMBL/GenBank/DDBJ databases">
        <authorList>
            <person name="Kobayashi Y."/>
            <person name="Kayamori A."/>
            <person name="Aoki K."/>
            <person name="Shiwa Y."/>
            <person name="Fujita N."/>
            <person name="Sugita T."/>
            <person name="Iwasaki W."/>
            <person name="Tanaka N."/>
            <person name="Takashima M."/>
        </authorList>
    </citation>
    <scope>NUCLEOTIDE SEQUENCE</scope>
    <source>
        <strain evidence="2">HIS016</strain>
    </source>
</reference>
<proteinExistence type="predicted"/>
<name>A0AAD3TXN7_9TREE</name>
<feature type="signal peptide" evidence="1">
    <location>
        <begin position="1"/>
        <end position="20"/>
    </location>
</feature>
<evidence type="ECO:0000256" key="1">
    <source>
        <dbReference type="SAM" id="SignalP"/>
    </source>
</evidence>
<dbReference type="PROSITE" id="PS51257">
    <property type="entry name" value="PROKAR_LIPOPROTEIN"/>
    <property type="match status" value="1"/>
</dbReference>
<accession>A0AAD3TXN7</accession>
<evidence type="ECO:0000313" key="2">
    <source>
        <dbReference type="EMBL" id="GMK58653.1"/>
    </source>
</evidence>
<feature type="chain" id="PRO_5042079021" evidence="1">
    <location>
        <begin position="21"/>
        <end position="151"/>
    </location>
</feature>
<gene>
    <name evidence="2" type="ORF">CspeluHIS016_0600950</name>
</gene>
<protein>
    <submittedName>
        <fullName evidence="2">Uncharacterized protein</fullName>
    </submittedName>
</protein>